<reference evidence="1" key="1">
    <citation type="submission" date="2023-04" db="EMBL/GenBank/DDBJ databases">
        <authorList>
            <person name="Vijverberg K."/>
            <person name="Xiong W."/>
            <person name="Schranz E."/>
        </authorList>
    </citation>
    <scope>NUCLEOTIDE SEQUENCE</scope>
</reference>
<gene>
    <name evidence="1" type="ORF">LSALG_LOCUS8605</name>
</gene>
<evidence type="ECO:0000313" key="2">
    <source>
        <dbReference type="Proteomes" id="UP001177003"/>
    </source>
</evidence>
<name>A0AA35VW59_LACSI</name>
<proteinExistence type="predicted"/>
<evidence type="ECO:0000313" key="1">
    <source>
        <dbReference type="EMBL" id="CAI9268168.1"/>
    </source>
</evidence>
<dbReference type="Proteomes" id="UP001177003">
    <property type="component" value="Chromosome 1"/>
</dbReference>
<dbReference type="EMBL" id="OX465077">
    <property type="protein sequence ID" value="CAI9268168.1"/>
    <property type="molecule type" value="Genomic_DNA"/>
</dbReference>
<protein>
    <submittedName>
        <fullName evidence="1">Uncharacterized protein</fullName>
    </submittedName>
</protein>
<keyword evidence="2" id="KW-1185">Reference proteome</keyword>
<dbReference type="AlphaFoldDB" id="A0AA35VW59"/>
<sequence>MGLEFQVPEEPLQTYATYVDANEPLQTDASYVDIDVNLLHDGDENNDEGMFNDAHNHELSITPTKVMKHHSHGKSHRSLACKSLMVELGQSGLYPLQIKKVVNAMKAPFVTPPNQTAERSGGG</sequence>
<organism evidence="1 2">
    <name type="scientific">Lactuca saligna</name>
    <name type="common">Willowleaf lettuce</name>
    <dbReference type="NCBI Taxonomy" id="75948"/>
    <lineage>
        <taxon>Eukaryota</taxon>
        <taxon>Viridiplantae</taxon>
        <taxon>Streptophyta</taxon>
        <taxon>Embryophyta</taxon>
        <taxon>Tracheophyta</taxon>
        <taxon>Spermatophyta</taxon>
        <taxon>Magnoliopsida</taxon>
        <taxon>eudicotyledons</taxon>
        <taxon>Gunneridae</taxon>
        <taxon>Pentapetalae</taxon>
        <taxon>asterids</taxon>
        <taxon>campanulids</taxon>
        <taxon>Asterales</taxon>
        <taxon>Asteraceae</taxon>
        <taxon>Cichorioideae</taxon>
        <taxon>Cichorieae</taxon>
        <taxon>Lactucinae</taxon>
        <taxon>Lactuca</taxon>
    </lineage>
</organism>
<accession>A0AA35VW59</accession>